<accession>A0A7D5QF86</accession>
<organism evidence="2 3">
    <name type="scientific">Halorarum salinum</name>
    <dbReference type="NCBI Taxonomy" id="2743089"/>
    <lineage>
        <taxon>Archaea</taxon>
        <taxon>Methanobacteriati</taxon>
        <taxon>Methanobacteriota</taxon>
        <taxon>Stenosarchaea group</taxon>
        <taxon>Halobacteria</taxon>
        <taxon>Halobacteriales</taxon>
        <taxon>Haloferacaceae</taxon>
        <taxon>Halorarum</taxon>
    </lineage>
</organism>
<keyword evidence="3" id="KW-1185">Reference proteome</keyword>
<dbReference type="GeneID" id="56036874"/>
<feature type="transmembrane region" description="Helical" evidence="1">
    <location>
        <begin position="83"/>
        <end position="100"/>
    </location>
</feature>
<evidence type="ECO:0000313" key="3">
    <source>
        <dbReference type="Proteomes" id="UP000509626"/>
    </source>
</evidence>
<evidence type="ECO:0000256" key="1">
    <source>
        <dbReference type="SAM" id="Phobius"/>
    </source>
</evidence>
<sequence length="177" mass="17653">MVPLQFAALSNLVWSVVHLLVALVVFAVVFGVARLALPEAFRRLAEREGWTANGEAVLLAGANGAAATLAAVLALSVGAVGGRHLGTVLVLGGVVTGVAVERRRRSRTSPVTELLALVAGLLAVGIAAFGTGSGLVRGVGVFLAGGAFGALGRAAVRSLAAPRDGNPESGDVTPADD</sequence>
<feature type="transmembrane region" description="Helical" evidence="1">
    <location>
        <begin position="112"/>
        <end position="129"/>
    </location>
</feature>
<protein>
    <submittedName>
        <fullName evidence="2">Uncharacterized protein</fullName>
    </submittedName>
</protein>
<name>A0A7D5QF86_9EURY</name>
<dbReference type="Proteomes" id="UP000509626">
    <property type="component" value="Chromosome"/>
</dbReference>
<dbReference type="EMBL" id="CP058579">
    <property type="protein sequence ID" value="QLG61202.1"/>
    <property type="molecule type" value="Genomic_DNA"/>
</dbReference>
<keyword evidence="1" id="KW-0472">Membrane</keyword>
<feature type="transmembrane region" description="Helical" evidence="1">
    <location>
        <begin position="12"/>
        <end position="37"/>
    </location>
</feature>
<keyword evidence="1" id="KW-1133">Transmembrane helix</keyword>
<dbReference type="KEGG" id="halu:HUG12_05405"/>
<dbReference type="AlphaFoldDB" id="A0A7D5QF86"/>
<feature type="transmembrane region" description="Helical" evidence="1">
    <location>
        <begin position="57"/>
        <end position="77"/>
    </location>
</feature>
<keyword evidence="1" id="KW-0812">Transmembrane</keyword>
<gene>
    <name evidence="2" type="ORF">HUG12_05405</name>
</gene>
<evidence type="ECO:0000313" key="2">
    <source>
        <dbReference type="EMBL" id="QLG61202.1"/>
    </source>
</evidence>
<reference evidence="2 3" key="1">
    <citation type="submission" date="2020-06" db="EMBL/GenBank/DDBJ databases">
        <title>NJ-3-1, isolated from saline soil.</title>
        <authorList>
            <person name="Cui H.L."/>
            <person name="Shi X."/>
        </authorList>
    </citation>
    <scope>NUCLEOTIDE SEQUENCE [LARGE SCALE GENOMIC DNA]</scope>
    <source>
        <strain evidence="2 3">NJ-3-1</strain>
    </source>
</reference>
<dbReference type="RefSeq" id="WP_179267786.1">
    <property type="nucleotide sequence ID" value="NZ_CP058579.1"/>
</dbReference>
<proteinExistence type="predicted"/>